<feature type="compositionally biased region" description="Basic and acidic residues" evidence="1">
    <location>
        <begin position="205"/>
        <end position="222"/>
    </location>
</feature>
<protein>
    <submittedName>
        <fullName evidence="2">Uncharacterized protein</fullName>
    </submittedName>
</protein>
<reference evidence="2" key="1">
    <citation type="journal article" date="2014" name="Int. J. Syst. Evol. Microbiol.">
        <title>Complete genome sequence of Corynebacterium casei LMG S-19264T (=DSM 44701T), isolated from a smear-ripened cheese.</title>
        <authorList>
            <consortium name="US DOE Joint Genome Institute (JGI-PGF)"/>
            <person name="Walter F."/>
            <person name="Albersmeier A."/>
            <person name="Kalinowski J."/>
            <person name="Ruckert C."/>
        </authorList>
    </citation>
    <scope>NUCLEOTIDE SEQUENCE</scope>
    <source>
        <strain evidence="2">VKM Ac-2007</strain>
    </source>
</reference>
<evidence type="ECO:0000313" key="2">
    <source>
        <dbReference type="EMBL" id="GLK14134.1"/>
    </source>
</evidence>
<name>A0A9W6IAS4_9ACTN</name>
<reference evidence="2" key="2">
    <citation type="submission" date="2023-01" db="EMBL/GenBank/DDBJ databases">
        <authorList>
            <person name="Sun Q."/>
            <person name="Evtushenko L."/>
        </authorList>
    </citation>
    <scope>NUCLEOTIDE SEQUENCE</scope>
    <source>
        <strain evidence="2">VKM Ac-2007</strain>
    </source>
</reference>
<feature type="region of interest" description="Disordered" evidence="1">
    <location>
        <begin position="129"/>
        <end position="222"/>
    </location>
</feature>
<dbReference type="EMBL" id="BSEV01000029">
    <property type="protein sequence ID" value="GLK14134.1"/>
    <property type="molecule type" value="Genomic_DNA"/>
</dbReference>
<organism evidence="2 3">
    <name type="scientific">Streptosporangium carneum</name>
    <dbReference type="NCBI Taxonomy" id="47481"/>
    <lineage>
        <taxon>Bacteria</taxon>
        <taxon>Bacillati</taxon>
        <taxon>Actinomycetota</taxon>
        <taxon>Actinomycetes</taxon>
        <taxon>Streptosporangiales</taxon>
        <taxon>Streptosporangiaceae</taxon>
        <taxon>Streptosporangium</taxon>
    </lineage>
</organism>
<keyword evidence="3" id="KW-1185">Reference proteome</keyword>
<comment type="caution">
    <text evidence="2">The sequence shown here is derived from an EMBL/GenBank/DDBJ whole genome shotgun (WGS) entry which is preliminary data.</text>
</comment>
<gene>
    <name evidence="2" type="ORF">GCM10017600_75460</name>
</gene>
<feature type="compositionally biased region" description="Basic and acidic residues" evidence="1">
    <location>
        <begin position="146"/>
        <end position="167"/>
    </location>
</feature>
<dbReference type="Proteomes" id="UP001143474">
    <property type="component" value="Unassembled WGS sequence"/>
</dbReference>
<dbReference type="AlphaFoldDB" id="A0A9W6IAS4"/>
<proteinExistence type="predicted"/>
<accession>A0A9W6IAS4</accession>
<sequence length="222" mass="23000">MAMVWAGVPVPVVKLVADTVAVHTGDPFRLSATMTVPREALKTSPTLWLPKFAEVGTVMVSWSARSATVEFTVLSTVAPRADAAAGTAGAPRGSSMMIDVANGKGADTAKAPARVLRIVTPRTCLIDDAGEASGPVVRGGTGGSLDDTRDAAFRSRDGGRPIHDKDGGASNRRRTNAHTSGVSCPKAPTSDMTGGHGHRPGRSAPVDRQKSPCDRQKLARAP</sequence>
<evidence type="ECO:0000313" key="3">
    <source>
        <dbReference type="Proteomes" id="UP001143474"/>
    </source>
</evidence>
<evidence type="ECO:0000256" key="1">
    <source>
        <dbReference type="SAM" id="MobiDB-lite"/>
    </source>
</evidence>